<evidence type="ECO:0000313" key="2">
    <source>
        <dbReference type="EnsemblMetazoa" id="GPPI000229-PA"/>
    </source>
</evidence>
<evidence type="ECO:0000313" key="3">
    <source>
        <dbReference type="Proteomes" id="UP000092460"/>
    </source>
</evidence>
<accession>A0A1B0AKN5</accession>
<dbReference type="VEuPathDB" id="VectorBase:GPPI000229"/>
<evidence type="ECO:0000256" key="1">
    <source>
        <dbReference type="SAM" id="MobiDB-lite"/>
    </source>
</evidence>
<feature type="region of interest" description="Disordered" evidence="1">
    <location>
        <begin position="1"/>
        <end position="53"/>
    </location>
</feature>
<keyword evidence="3" id="KW-1185">Reference proteome</keyword>
<reference evidence="3" key="1">
    <citation type="submission" date="2015-01" db="EMBL/GenBank/DDBJ databases">
        <authorList>
            <person name="Aksoy S."/>
            <person name="Warren W."/>
            <person name="Wilson R.K."/>
        </authorList>
    </citation>
    <scope>NUCLEOTIDE SEQUENCE [LARGE SCALE GENOMIC DNA]</scope>
    <source>
        <strain evidence="3">IAEA</strain>
    </source>
</reference>
<name>A0A1B0AKN5_9MUSC</name>
<dbReference type="EMBL" id="JXJN01026412">
    <property type="status" value="NOT_ANNOTATED_CDS"/>
    <property type="molecule type" value="Genomic_DNA"/>
</dbReference>
<dbReference type="Proteomes" id="UP000092460">
    <property type="component" value="Unassembled WGS sequence"/>
</dbReference>
<dbReference type="AlphaFoldDB" id="A0A1B0AKN5"/>
<proteinExistence type="predicted"/>
<sequence length="181" mass="19473">KHNSNGNTIPNNSCSVCHSTSNETNNPAKVAVPTSKPSSKSEHLAGGSTSTNTTPIFGSIDGHIAGTTTERRSFYTVNRRTKWTDNVCLPNRMDEIASADGNDIATVMMTVFLSVVHDQFLLLAFDDYSLDFDLISADAILLCLGVYKVAVVVIIVDVYASAVEMMIVVVVNAVCVKLVML</sequence>
<dbReference type="EnsemblMetazoa" id="GPPI000229-RA">
    <property type="protein sequence ID" value="GPPI000229-PA"/>
    <property type="gene ID" value="GPPI000229"/>
</dbReference>
<feature type="compositionally biased region" description="Polar residues" evidence="1">
    <location>
        <begin position="1"/>
        <end position="27"/>
    </location>
</feature>
<reference evidence="2" key="2">
    <citation type="submission" date="2020-05" db="UniProtKB">
        <authorList>
            <consortium name="EnsemblMetazoa"/>
        </authorList>
    </citation>
    <scope>IDENTIFICATION</scope>
    <source>
        <strain evidence="2">IAEA</strain>
    </source>
</reference>
<organism evidence="2 3">
    <name type="scientific">Glossina palpalis gambiensis</name>
    <dbReference type="NCBI Taxonomy" id="67801"/>
    <lineage>
        <taxon>Eukaryota</taxon>
        <taxon>Metazoa</taxon>
        <taxon>Ecdysozoa</taxon>
        <taxon>Arthropoda</taxon>
        <taxon>Hexapoda</taxon>
        <taxon>Insecta</taxon>
        <taxon>Pterygota</taxon>
        <taxon>Neoptera</taxon>
        <taxon>Endopterygota</taxon>
        <taxon>Diptera</taxon>
        <taxon>Brachycera</taxon>
        <taxon>Muscomorpha</taxon>
        <taxon>Hippoboscoidea</taxon>
        <taxon>Glossinidae</taxon>
        <taxon>Glossina</taxon>
    </lineage>
</organism>
<protein>
    <submittedName>
        <fullName evidence="2">Uncharacterized protein</fullName>
    </submittedName>
</protein>